<dbReference type="Proteomes" id="UP001359485">
    <property type="component" value="Unassembled WGS sequence"/>
</dbReference>
<evidence type="ECO:0000256" key="1">
    <source>
        <dbReference type="SAM" id="MobiDB-lite"/>
    </source>
</evidence>
<comment type="caution">
    <text evidence="3">The sequence shown here is derived from an EMBL/GenBank/DDBJ whole genome shotgun (WGS) entry which is preliminary data.</text>
</comment>
<name>A0ABR1B4M2_POLSC</name>
<sequence>MATNVAFAKMLVICISCCDEDYCNRKVPTQTSNATFKNSRTLRQKPTKSQAETNSIGEEASGAEKLHGIRLPHLINAIFYVEVRDEERVKQVKKGEEEEEEDKADEE</sequence>
<reference evidence="3 4" key="1">
    <citation type="submission" date="2023-09" db="EMBL/GenBank/DDBJ databases">
        <title>Genomes of two closely related lineages of the louse Polyplax serrata with different host specificities.</title>
        <authorList>
            <person name="Martinu J."/>
            <person name="Tarabai H."/>
            <person name="Stefka J."/>
            <person name="Hypsa V."/>
        </authorList>
    </citation>
    <scope>NUCLEOTIDE SEQUENCE [LARGE SCALE GENOMIC DNA]</scope>
    <source>
        <strain evidence="3">98ZLc_SE</strain>
    </source>
</reference>
<dbReference type="EMBL" id="JAWJWF010000003">
    <property type="protein sequence ID" value="KAK6634874.1"/>
    <property type="molecule type" value="Genomic_DNA"/>
</dbReference>
<evidence type="ECO:0000256" key="2">
    <source>
        <dbReference type="SAM" id="SignalP"/>
    </source>
</evidence>
<keyword evidence="4" id="KW-1185">Reference proteome</keyword>
<evidence type="ECO:0000313" key="3">
    <source>
        <dbReference type="EMBL" id="KAK6634874.1"/>
    </source>
</evidence>
<evidence type="ECO:0000313" key="4">
    <source>
        <dbReference type="Proteomes" id="UP001359485"/>
    </source>
</evidence>
<feature type="region of interest" description="Disordered" evidence="1">
    <location>
        <begin position="33"/>
        <end position="59"/>
    </location>
</feature>
<accession>A0ABR1B4M2</accession>
<gene>
    <name evidence="3" type="ORF">RUM44_000121</name>
</gene>
<organism evidence="3 4">
    <name type="scientific">Polyplax serrata</name>
    <name type="common">Common mouse louse</name>
    <dbReference type="NCBI Taxonomy" id="468196"/>
    <lineage>
        <taxon>Eukaryota</taxon>
        <taxon>Metazoa</taxon>
        <taxon>Ecdysozoa</taxon>
        <taxon>Arthropoda</taxon>
        <taxon>Hexapoda</taxon>
        <taxon>Insecta</taxon>
        <taxon>Pterygota</taxon>
        <taxon>Neoptera</taxon>
        <taxon>Paraneoptera</taxon>
        <taxon>Psocodea</taxon>
        <taxon>Troctomorpha</taxon>
        <taxon>Phthiraptera</taxon>
        <taxon>Anoplura</taxon>
        <taxon>Polyplacidae</taxon>
        <taxon>Polyplax</taxon>
    </lineage>
</organism>
<feature type="compositionally biased region" description="Polar residues" evidence="1">
    <location>
        <begin position="47"/>
        <end position="56"/>
    </location>
</feature>
<feature type="chain" id="PRO_5047089037" evidence="2">
    <location>
        <begin position="21"/>
        <end position="107"/>
    </location>
</feature>
<keyword evidence="2" id="KW-0732">Signal</keyword>
<proteinExistence type="predicted"/>
<feature type="signal peptide" evidence="2">
    <location>
        <begin position="1"/>
        <end position="20"/>
    </location>
</feature>
<protein>
    <submittedName>
        <fullName evidence="3">Uncharacterized protein</fullName>
    </submittedName>
</protein>